<feature type="transmembrane region" description="Helical" evidence="6">
    <location>
        <begin position="102"/>
        <end position="123"/>
    </location>
</feature>
<keyword evidence="4 6" id="KW-0472">Membrane</keyword>
<dbReference type="Pfam" id="PF03595">
    <property type="entry name" value="SLAC1"/>
    <property type="match status" value="1"/>
</dbReference>
<dbReference type="InterPro" id="IPR030185">
    <property type="entry name" value="Mae1"/>
</dbReference>
<proteinExistence type="predicted"/>
<dbReference type="InterPro" id="IPR004695">
    <property type="entry name" value="SLAC1/Mae1/Ssu1/TehA"/>
</dbReference>
<feature type="transmembrane region" description="Helical" evidence="6">
    <location>
        <begin position="139"/>
        <end position="159"/>
    </location>
</feature>
<protein>
    <submittedName>
        <fullName evidence="7">Malic acid transport</fullName>
    </submittedName>
</protein>
<dbReference type="PANTHER" id="PTHR31162:SF0">
    <property type="entry name" value="MALIC ACID TRANSPORT PROTEIN"/>
    <property type="match status" value="1"/>
</dbReference>
<comment type="subcellular location">
    <subcellularLocation>
        <location evidence="1">Membrane</location>
        <topology evidence="1">Multi-pass membrane protein</topology>
    </subcellularLocation>
</comment>
<dbReference type="GO" id="GO:0015140">
    <property type="term" value="F:malate transmembrane transporter activity"/>
    <property type="evidence" value="ECO:0007669"/>
    <property type="project" value="InterPro"/>
</dbReference>
<evidence type="ECO:0000256" key="3">
    <source>
        <dbReference type="ARBA" id="ARBA00022989"/>
    </source>
</evidence>
<organism evidence="7 8">
    <name type="scientific">Lecanosticta acicola</name>
    <dbReference type="NCBI Taxonomy" id="111012"/>
    <lineage>
        <taxon>Eukaryota</taxon>
        <taxon>Fungi</taxon>
        <taxon>Dikarya</taxon>
        <taxon>Ascomycota</taxon>
        <taxon>Pezizomycotina</taxon>
        <taxon>Dothideomycetes</taxon>
        <taxon>Dothideomycetidae</taxon>
        <taxon>Mycosphaerellales</taxon>
        <taxon>Mycosphaerellaceae</taxon>
        <taxon>Lecanosticta</taxon>
    </lineage>
</organism>
<feature type="transmembrane region" description="Helical" evidence="6">
    <location>
        <begin position="320"/>
        <end position="342"/>
    </location>
</feature>
<dbReference type="AlphaFoldDB" id="A0AAI8VVL2"/>
<evidence type="ECO:0000256" key="2">
    <source>
        <dbReference type="ARBA" id="ARBA00022692"/>
    </source>
</evidence>
<feature type="transmembrane region" description="Helical" evidence="6">
    <location>
        <begin position="171"/>
        <end position="195"/>
    </location>
</feature>
<dbReference type="InterPro" id="IPR038665">
    <property type="entry name" value="Voltage-dep_anion_channel_sf"/>
</dbReference>
<keyword evidence="8" id="KW-1185">Reference proteome</keyword>
<sequence>MGLEVNGMFWRRYRPSPAPSLSVTPAAGGEAEEEAEEEEAKRPETDDTHDTSANAWNKVGLRDRIRHLTWANFTFPMSTGGIALLLTATPHRFRGLETLGKIAFLFDLVIFFVVCAGIAARFIMNPGSFQKSLVHPTEALFFATFWLALVDVLGCMQDYGVPNVQGDWLVVFLRVAFWIYVALTFLTGVLQYLHLFTAKKLTIQSMTPGWILPMFPTMLAGTFATLIAPSQPIGHREPIIIAGLTFQGLGWMLSFMIYAIYLHRLIQFGLPAPDLRPGMFIAVGPPAFTGLALIGLSQALPPDGSYFRPRPGIIPILQTLADGLAIFLWSLSFWFFCVALLSVLRRARDMSFHLVWWAFVFPNVGFTIATIKIGQQLGSEGILWVASAMTVLLVVVWGFVFVSHMRAIWKRQIMMPGLDEDKDQYKADDRRLNIPVPPTVPPTPQHLD</sequence>
<dbReference type="PANTHER" id="PTHR31162">
    <property type="entry name" value="MALIC ACID TRANSPORT PROTEIN-RELATED"/>
    <property type="match status" value="1"/>
</dbReference>
<feature type="transmembrane region" description="Helical" evidence="6">
    <location>
        <begin position="381"/>
        <end position="402"/>
    </location>
</feature>
<dbReference type="GO" id="GO:0016020">
    <property type="term" value="C:membrane"/>
    <property type="evidence" value="ECO:0007669"/>
    <property type="project" value="UniProtKB-SubCell"/>
</dbReference>
<keyword evidence="2 6" id="KW-0812">Transmembrane</keyword>
<dbReference type="Proteomes" id="UP001296104">
    <property type="component" value="Unassembled WGS sequence"/>
</dbReference>
<evidence type="ECO:0000256" key="5">
    <source>
        <dbReference type="SAM" id="MobiDB-lite"/>
    </source>
</evidence>
<name>A0AAI8VVL2_9PEZI</name>
<comment type="caution">
    <text evidence="7">The sequence shown here is derived from an EMBL/GenBank/DDBJ whole genome shotgun (WGS) entry which is preliminary data.</text>
</comment>
<feature type="transmembrane region" description="Helical" evidence="6">
    <location>
        <begin position="280"/>
        <end position="300"/>
    </location>
</feature>
<dbReference type="Gene3D" id="1.50.10.150">
    <property type="entry name" value="Voltage-dependent anion channel"/>
    <property type="match status" value="1"/>
</dbReference>
<dbReference type="EMBL" id="CAVMBE010000002">
    <property type="protein sequence ID" value="CAK3788106.1"/>
    <property type="molecule type" value="Genomic_DNA"/>
</dbReference>
<accession>A0AAI8VVL2</accession>
<feature type="transmembrane region" description="Helical" evidence="6">
    <location>
        <begin position="239"/>
        <end position="260"/>
    </location>
</feature>
<keyword evidence="3 6" id="KW-1133">Transmembrane helix</keyword>
<feature type="transmembrane region" description="Helical" evidence="6">
    <location>
        <begin position="354"/>
        <end position="375"/>
    </location>
</feature>
<reference evidence="7" key="1">
    <citation type="submission" date="2023-11" db="EMBL/GenBank/DDBJ databases">
        <authorList>
            <person name="Alioto T."/>
            <person name="Alioto T."/>
            <person name="Gomez Garrido J."/>
        </authorList>
    </citation>
    <scope>NUCLEOTIDE SEQUENCE</scope>
</reference>
<feature type="transmembrane region" description="Helical" evidence="6">
    <location>
        <begin position="68"/>
        <end position="90"/>
    </location>
</feature>
<gene>
    <name evidence="7" type="ORF">LECACI_7A000663</name>
</gene>
<feature type="region of interest" description="Disordered" evidence="5">
    <location>
        <begin position="13"/>
        <end position="53"/>
    </location>
</feature>
<evidence type="ECO:0000313" key="8">
    <source>
        <dbReference type="Proteomes" id="UP001296104"/>
    </source>
</evidence>
<dbReference type="CDD" id="cd09317">
    <property type="entry name" value="TDT_Mae1_like"/>
    <property type="match status" value="1"/>
</dbReference>
<feature type="compositionally biased region" description="Basic and acidic residues" evidence="5">
    <location>
        <begin position="39"/>
        <end position="50"/>
    </location>
</feature>
<feature type="transmembrane region" description="Helical" evidence="6">
    <location>
        <begin position="207"/>
        <end position="227"/>
    </location>
</feature>
<evidence type="ECO:0000313" key="7">
    <source>
        <dbReference type="EMBL" id="CAK3788106.1"/>
    </source>
</evidence>
<evidence type="ECO:0000256" key="1">
    <source>
        <dbReference type="ARBA" id="ARBA00004141"/>
    </source>
</evidence>
<evidence type="ECO:0000256" key="6">
    <source>
        <dbReference type="SAM" id="Phobius"/>
    </source>
</evidence>
<evidence type="ECO:0000256" key="4">
    <source>
        <dbReference type="ARBA" id="ARBA00023136"/>
    </source>
</evidence>